<accession>A0A8J4AKZ2</accession>
<evidence type="ECO:0000256" key="1">
    <source>
        <dbReference type="SAM" id="MobiDB-lite"/>
    </source>
</evidence>
<evidence type="ECO:0000313" key="3">
    <source>
        <dbReference type="EMBL" id="GIL31370.1"/>
    </source>
</evidence>
<dbReference type="Gene3D" id="1.10.1660.10">
    <property type="match status" value="1"/>
</dbReference>
<reference evidence="4" key="1">
    <citation type="journal article" date="2021" name="Int. J. Syst. Evol. Microbiol.">
        <title>Actinocatenispora comari sp. nov., an endophytic actinomycete isolated from aerial parts of Comarum salesowianum.</title>
        <authorList>
            <person name="Oyunbileg N."/>
            <person name="Iizaka Y."/>
            <person name="Hamada M."/>
            <person name="Davaapurev B.O."/>
            <person name="Fukumoto A."/>
            <person name="Tsetseg B."/>
            <person name="Kato F."/>
            <person name="Tamura T."/>
            <person name="Batkhuu J."/>
            <person name="Anzai Y."/>
        </authorList>
    </citation>
    <scope>NUCLEOTIDE SEQUENCE [LARGE SCALE GENOMIC DNA]</scope>
    <source>
        <strain evidence="4">NUM-2625</strain>
    </source>
</reference>
<dbReference type="Proteomes" id="UP000614996">
    <property type="component" value="Unassembled WGS sequence"/>
</dbReference>
<dbReference type="RefSeq" id="WP_207128945.1">
    <property type="nucleotide sequence ID" value="NZ_BOPO01000134.1"/>
</dbReference>
<organism evidence="3 4">
    <name type="scientific">Actinocatenispora comari</name>
    <dbReference type="NCBI Taxonomy" id="2807577"/>
    <lineage>
        <taxon>Bacteria</taxon>
        <taxon>Bacillati</taxon>
        <taxon>Actinomycetota</taxon>
        <taxon>Actinomycetes</taxon>
        <taxon>Micromonosporales</taxon>
        <taxon>Micromonosporaceae</taxon>
        <taxon>Actinocatenispora</taxon>
    </lineage>
</organism>
<dbReference type="EMBL" id="BOPO01000134">
    <property type="protein sequence ID" value="GIL31370.1"/>
    <property type="molecule type" value="Genomic_DNA"/>
</dbReference>
<feature type="compositionally biased region" description="Low complexity" evidence="1">
    <location>
        <begin position="147"/>
        <end position="163"/>
    </location>
</feature>
<gene>
    <name evidence="3" type="ORF">NUM_66240</name>
</gene>
<dbReference type="InterPro" id="IPR000551">
    <property type="entry name" value="MerR-type_HTH_dom"/>
</dbReference>
<dbReference type="GO" id="GO:0003677">
    <property type="term" value="F:DNA binding"/>
    <property type="evidence" value="ECO:0007669"/>
    <property type="project" value="InterPro"/>
</dbReference>
<keyword evidence="4" id="KW-1185">Reference proteome</keyword>
<evidence type="ECO:0000313" key="4">
    <source>
        <dbReference type="Proteomes" id="UP000614996"/>
    </source>
</evidence>
<proteinExistence type="predicted"/>
<name>A0A8J4AKZ2_9ACTN</name>
<protein>
    <recommendedName>
        <fullName evidence="2">HTH merR-type domain-containing protein</fullName>
    </recommendedName>
</protein>
<sequence>MDTQPRRVDPLWTLDELVERAGRALSGAGTSAGNGRVRQLPDRRAVRWYASTGLVDRPGVMRGRVALYGPRQLLQLVAIKRRQAQGVRLADIQAELAGAADDELAAIAAVPPELLAGDAAAPGVPDVPVRPRFWLDVPPAATPQHRSASTDPPTSTDIPPGTDAPTSANPPASTDAPPGAVHGLVLGDGAILLLAPGDAAPTEARAAALRAAAAPLLAALAAHRAESRAAAGPKDDTDRSDPQEEPR</sequence>
<comment type="caution">
    <text evidence="3">The sequence shown here is derived from an EMBL/GenBank/DDBJ whole genome shotgun (WGS) entry which is preliminary data.</text>
</comment>
<dbReference type="InterPro" id="IPR009061">
    <property type="entry name" value="DNA-bd_dom_put_sf"/>
</dbReference>
<dbReference type="SUPFAM" id="SSF46955">
    <property type="entry name" value="Putative DNA-binding domain"/>
    <property type="match status" value="1"/>
</dbReference>
<dbReference type="AlphaFoldDB" id="A0A8J4AKZ2"/>
<feature type="region of interest" description="Disordered" evidence="1">
    <location>
        <begin position="223"/>
        <end position="247"/>
    </location>
</feature>
<feature type="domain" description="HTH merR-type" evidence="2">
    <location>
        <begin position="43"/>
        <end position="96"/>
    </location>
</feature>
<evidence type="ECO:0000259" key="2">
    <source>
        <dbReference type="Pfam" id="PF13411"/>
    </source>
</evidence>
<dbReference type="GO" id="GO:0006355">
    <property type="term" value="P:regulation of DNA-templated transcription"/>
    <property type="evidence" value="ECO:0007669"/>
    <property type="project" value="InterPro"/>
</dbReference>
<feature type="region of interest" description="Disordered" evidence="1">
    <location>
        <begin position="137"/>
        <end position="181"/>
    </location>
</feature>
<dbReference type="Pfam" id="PF13411">
    <property type="entry name" value="MerR_1"/>
    <property type="match status" value="1"/>
</dbReference>